<dbReference type="EMBL" id="DRWN01000023">
    <property type="protein sequence ID" value="HHK68071.1"/>
    <property type="molecule type" value="Genomic_DNA"/>
</dbReference>
<organism evidence="1">
    <name type="scientific">Caldiarchaeum subterraneum</name>
    <dbReference type="NCBI Taxonomy" id="311458"/>
    <lineage>
        <taxon>Archaea</taxon>
        <taxon>Nitrososphaerota</taxon>
        <taxon>Candidatus Caldarchaeales</taxon>
        <taxon>Candidatus Caldarchaeaceae</taxon>
        <taxon>Candidatus Caldarchaeum</taxon>
    </lineage>
</organism>
<accession>A0A7C5QD17</accession>
<protein>
    <submittedName>
        <fullName evidence="1">Uncharacterized protein</fullName>
    </submittedName>
</protein>
<dbReference type="AlphaFoldDB" id="A0A7C5QD17"/>
<reference evidence="1" key="1">
    <citation type="journal article" date="2020" name="mSystems">
        <title>Genome- and Community-Level Interaction Insights into Carbon Utilization and Element Cycling Functions of Hydrothermarchaeota in Hydrothermal Sediment.</title>
        <authorList>
            <person name="Zhou Z."/>
            <person name="Liu Y."/>
            <person name="Xu W."/>
            <person name="Pan J."/>
            <person name="Luo Z.H."/>
            <person name="Li M."/>
        </authorList>
    </citation>
    <scope>NUCLEOTIDE SEQUENCE [LARGE SCALE GENOMIC DNA]</scope>
    <source>
        <strain evidence="1">SpSt-1056</strain>
    </source>
</reference>
<comment type="caution">
    <text evidence="1">The sequence shown here is derived from an EMBL/GenBank/DDBJ whole genome shotgun (WGS) entry which is preliminary data.</text>
</comment>
<proteinExistence type="predicted"/>
<name>A0A7C5QD17_CALS0</name>
<gene>
    <name evidence="1" type="ORF">ENM11_02800</name>
</gene>
<sequence length="259" mass="28437">MTRLNYIPILFSSALLALAFMQVILAPASKSNFTVSKFTLAQDEMKIVELSLKPGDRYIIGLETTGLSDLYVLGGRDAETFKKDGSVPSTATGFHFLKTLTYALPSQTGGTYLILVKQREAGEVTLRIEPGLIDDATRKLRSGKEVLRNSFESVLPKDARLTLPVYQFIPGTKLHLNVEGDAMVALLDMDGFYAYSKGRKQLSDLCKTSNCLKGSGSLSLDSEDFVDLYLVAEDSRSPTKLSMQVIATEKMLFYVGTCS</sequence>
<evidence type="ECO:0000313" key="1">
    <source>
        <dbReference type="EMBL" id="HHK68071.1"/>
    </source>
</evidence>